<dbReference type="PRINTS" id="PR00743">
    <property type="entry name" value="GLHYDRLASE36"/>
</dbReference>
<dbReference type="GO" id="GO:0004557">
    <property type="term" value="F:alpha-galactosidase activity"/>
    <property type="evidence" value="ECO:0007669"/>
    <property type="project" value="UniProtKB-UniRule"/>
</dbReference>
<organism evidence="8 9">
    <name type="scientific">Cellulomonas fimi</name>
    <dbReference type="NCBI Taxonomy" id="1708"/>
    <lineage>
        <taxon>Bacteria</taxon>
        <taxon>Bacillati</taxon>
        <taxon>Actinomycetota</taxon>
        <taxon>Actinomycetes</taxon>
        <taxon>Micrococcales</taxon>
        <taxon>Cellulomonadaceae</taxon>
        <taxon>Cellulomonas</taxon>
    </lineage>
</organism>
<dbReference type="AlphaFoldDB" id="A0A7Y0M0F0"/>
<dbReference type="InterPro" id="IPR031704">
    <property type="entry name" value="Glyco_hydro_36_N"/>
</dbReference>
<keyword evidence="4 5" id="KW-0326">Glycosidase</keyword>
<dbReference type="Pfam" id="PF16875">
    <property type="entry name" value="Glyco_hydro_36N"/>
    <property type="match status" value="1"/>
</dbReference>
<keyword evidence="9" id="KW-1185">Reference proteome</keyword>
<evidence type="ECO:0000259" key="7">
    <source>
        <dbReference type="Pfam" id="PF16875"/>
    </source>
</evidence>
<name>A0A7Y0M0F0_CELFI</name>
<dbReference type="PANTHER" id="PTHR43053">
    <property type="entry name" value="GLYCOSIDASE FAMILY 31"/>
    <property type="match status" value="1"/>
</dbReference>
<dbReference type="PROSITE" id="PS00512">
    <property type="entry name" value="ALPHA_GALACTOSIDASE"/>
    <property type="match status" value="1"/>
</dbReference>
<feature type="domain" description="Glycosyl hydrolase family 36 N-terminal" evidence="7">
    <location>
        <begin position="32"/>
        <end position="264"/>
    </location>
</feature>
<dbReference type="InterPro" id="IPR038417">
    <property type="entry name" value="Alpga-gal_N_sf"/>
</dbReference>
<evidence type="ECO:0000256" key="4">
    <source>
        <dbReference type="ARBA" id="ARBA00023295"/>
    </source>
</evidence>
<comment type="catalytic activity">
    <reaction evidence="1 5">
        <text>Hydrolysis of terminal, non-reducing alpha-D-galactose residues in alpha-D-galactosides, including galactose oligosaccharides, galactomannans and galactolipids.</text>
        <dbReference type="EC" id="3.2.1.22"/>
    </reaction>
</comment>
<reference evidence="8 9" key="1">
    <citation type="submission" date="2020-04" db="EMBL/GenBank/DDBJ databases">
        <title>Sequencing and Assembly of C. fimi.</title>
        <authorList>
            <person name="Ramsey A.R."/>
        </authorList>
    </citation>
    <scope>NUCLEOTIDE SEQUENCE [LARGE SCALE GENOMIC DNA]</scope>
    <source>
        <strain evidence="8 9">SB</strain>
    </source>
</reference>
<keyword evidence="3 5" id="KW-0378">Hydrolase</keyword>
<evidence type="ECO:0000256" key="2">
    <source>
        <dbReference type="ARBA" id="ARBA00012755"/>
    </source>
</evidence>
<evidence type="ECO:0000256" key="5">
    <source>
        <dbReference type="PIRNR" id="PIRNR005536"/>
    </source>
</evidence>
<dbReference type="EC" id="3.2.1.22" evidence="2 5"/>
<comment type="similarity">
    <text evidence="5">Belongs to the glycosyl hydrolase.</text>
</comment>
<dbReference type="InterPro" id="IPR017853">
    <property type="entry name" value="GH"/>
</dbReference>
<dbReference type="GO" id="GO:0016052">
    <property type="term" value="P:carbohydrate catabolic process"/>
    <property type="evidence" value="ECO:0007669"/>
    <property type="project" value="InterPro"/>
</dbReference>
<dbReference type="InterPro" id="IPR000111">
    <property type="entry name" value="Glyco_hydro_27/36_CS"/>
</dbReference>
<feature type="active site" description="Nucleophile" evidence="6">
    <location>
        <position position="454"/>
    </location>
</feature>
<comment type="caution">
    <text evidence="8">The sequence shown here is derived from an EMBL/GenBank/DDBJ whole genome shotgun (WGS) entry which is preliminary data.</text>
</comment>
<protein>
    <recommendedName>
        <fullName evidence="2 5">Alpha-galactosidase</fullName>
        <ecNumber evidence="2 5">3.2.1.22</ecNumber>
    </recommendedName>
</protein>
<dbReference type="InterPro" id="IPR013785">
    <property type="entry name" value="Aldolase_TIM"/>
</dbReference>
<dbReference type="SUPFAM" id="SSF51445">
    <property type="entry name" value="(Trans)glycosidases"/>
    <property type="match status" value="1"/>
</dbReference>
<dbReference type="Gene3D" id="3.20.20.70">
    <property type="entry name" value="Aldolase class I"/>
    <property type="match status" value="1"/>
</dbReference>
<gene>
    <name evidence="8" type="ORF">HIR71_14760</name>
</gene>
<evidence type="ECO:0000256" key="1">
    <source>
        <dbReference type="ARBA" id="ARBA00001255"/>
    </source>
</evidence>
<dbReference type="PIRSF" id="PIRSF005536">
    <property type="entry name" value="Agal"/>
    <property type="match status" value="1"/>
</dbReference>
<accession>A0A7Y0M0F0</accession>
<evidence type="ECO:0000256" key="6">
    <source>
        <dbReference type="PIRSR" id="PIRSR005536-1"/>
    </source>
</evidence>
<dbReference type="InterPro" id="IPR050985">
    <property type="entry name" value="Alpha-glycosidase_related"/>
</dbReference>
<evidence type="ECO:0000313" key="9">
    <source>
        <dbReference type="Proteomes" id="UP000562124"/>
    </source>
</evidence>
<feature type="active site" description="Proton donor" evidence="6">
    <location>
        <position position="520"/>
    </location>
</feature>
<dbReference type="Gene3D" id="2.70.98.60">
    <property type="entry name" value="alpha-galactosidase from lactobacil brevis"/>
    <property type="match status" value="1"/>
</dbReference>
<sequence>MSGTASRSTDADVLHLRAGGTTVLLDARGDELPRLAYWGADLGPIDDADLVSLVDAQRPQRVSGGLDEPAPFALLPEQARGWLGTPGLTGHRDGAAFSVRLEPHHVLVDATGTGVVVEAADAVAGLDVTLELEVTPSGLVRQRATVRNDGPDAYELTGVLATFPVPERATELLDLTGRHLRERSPQRQPWNVGTHLREGRRGRPGADSALVLVAGETGFAARSGSVWGIHLAWSGNQRLLAERTVEGGSFLAAGELLLAGECRLGPGESYVSPWVLGSHGDGLDELANRFHRYLRARPHHPRRPRPVTLNVWEAVYFDHDLDRLRAIADVAAGLGVERFVLDDGWFARRRDDTAGLGDWFVDPEVWADGLEPLVSHVRGLGMEFGLWFEPEMVNPDSDLFRAHPDWVLATGRRLPPSVRQQQVLDLGRPEAAAYVLERLDALLTEYDVAYVKWDHNRDLVDAGHGPRGTPGVRRQTLALYDLLAELRRRHPGIEIESCASGGARVDLGILELTDRVWASDCIDPLEREQIQRWTELLLPPELIGAHVGSPVSHTTGRTHSLDFRAAGALAGHLGIEWDVTTATDEERARLAGWVTAYRTHRALLHTGVVVHGDHPDPAVRVRGVVADDGGEAVFWLTRLATSVTYPPGRVTLPGLDPGGVYEVRPLPPGDRIAGNGQSPLAWWETGVRAPGRALSLLGVRAPVLHPERSVLLHARRLGPVAAPR</sequence>
<evidence type="ECO:0000313" key="8">
    <source>
        <dbReference type="EMBL" id="NMR21460.1"/>
    </source>
</evidence>
<dbReference type="Proteomes" id="UP000562124">
    <property type="component" value="Unassembled WGS sequence"/>
</dbReference>
<dbReference type="RefSeq" id="WP_169325832.1">
    <property type="nucleotide sequence ID" value="NZ_JABCJJ010000036.1"/>
</dbReference>
<dbReference type="CDD" id="cd14791">
    <property type="entry name" value="GH36"/>
    <property type="match status" value="1"/>
</dbReference>
<dbReference type="InterPro" id="IPR002252">
    <property type="entry name" value="Glyco_hydro_36"/>
</dbReference>
<proteinExistence type="inferred from homology"/>
<dbReference type="FunFam" id="3.20.20.70:FF:000118">
    <property type="entry name" value="Alpha-galactosidase"/>
    <property type="match status" value="1"/>
</dbReference>
<dbReference type="EMBL" id="JABCJJ010000036">
    <property type="protein sequence ID" value="NMR21460.1"/>
    <property type="molecule type" value="Genomic_DNA"/>
</dbReference>
<dbReference type="Pfam" id="PF02065">
    <property type="entry name" value="Melibiase"/>
    <property type="match status" value="1"/>
</dbReference>
<evidence type="ECO:0000256" key="3">
    <source>
        <dbReference type="ARBA" id="ARBA00022801"/>
    </source>
</evidence>
<dbReference type="PANTHER" id="PTHR43053:SF3">
    <property type="entry name" value="ALPHA-GALACTOSIDASE C-RELATED"/>
    <property type="match status" value="1"/>
</dbReference>